<dbReference type="InterPro" id="IPR011008">
    <property type="entry name" value="Dimeric_a/b-barrel"/>
</dbReference>
<dbReference type="AlphaFoldDB" id="A0A7W9YAZ1"/>
<dbReference type="SUPFAM" id="SSF54909">
    <property type="entry name" value="Dimeric alpha+beta barrel"/>
    <property type="match status" value="1"/>
</dbReference>
<keyword evidence="2" id="KW-0560">Oxidoreductase</keyword>
<reference evidence="2 3" key="1">
    <citation type="submission" date="2020-08" db="EMBL/GenBank/DDBJ databases">
        <title>Genomic Encyclopedia of Type Strains, Phase IV (KMG-IV): sequencing the most valuable type-strain genomes for metagenomic binning, comparative biology and taxonomic classification.</title>
        <authorList>
            <person name="Goeker M."/>
        </authorList>
    </citation>
    <scope>NUCLEOTIDE SEQUENCE [LARGE SCALE GENOMIC DNA]</scope>
    <source>
        <strain evidence="2 3">DSM 100734</strain>
    </source>
</reference>
<dbReference type="Proteomes" id="UP000547879">
    <property type="component" value="Unassembled WGS sequence"/>
</dbReference>
<comment type="caution">
    <text evidence="2">The sequence shown here is derived from an EMBL/GenBank/DDBJ whole genome shotgun (WGS) entry which is preliminary data.</text>
</comment>
<dbReference type="Gene3D" id="3.30.70.100">
    <property type="match status" value="1"/>
</dbReference>
<dbReference type="InterPro" id="IPR007138">
    <property type="entry name" value="ABM_dom"/>
</dbReference>
<name>A0A7W9YAZ1_9HYPH</name>
<keyword evidence="3" id="KW-1185">Reference proteome</keyword>
<dbReference type="GO" id="GO:0004497">
    <property type="term" value="F:monooxygenase activity"/>
    <property type="evidence" value="ECO:0007669"/>
    <property type="project" value="UniProtKB-KW"/>
</dbReference>
<keyword evidence="2" id="KW-0503">Monooxygenase</keyword>
<evidence type="ECO:0000259" key="1">
    <source>
        <dbReference type="PROSITE" id="PS51725"/>
    </source>
</evidence>
<dbReference type="EMBL" id="JACHEG010000008">
    <property type="protein sequence ID" value="MBB6165255.1"/>
    <property type="molecule type" value="Genomic_DNA"/>
</dbReference>
<feature type="domain" description="ABM" evidence="1">
    <location>
        <begin position="2"/>
        <end position="96"/>
    </location>
</feature>
<gene>
    <name evidence="2" type="ORF">HNQ72_005101</name>
</gene>
<sequence length="97" mass="11452">MIREIATVLIKPGSETPFERNFVTAIPLFERAKGWRSVRLERSVENPQRYLIIIVWETLEDHIVGFRNSDDHRRWRELVGSFFASPPLVDHTETVFE</sequence>
<dbReference type="PROSITE" id="PS51725">
    <property type="entry name" value="ABM"/>
    <property type="match status" value="1"/>
</dbReference>
<dbReference type="Pfam" id="PF03992">
    <property type="entry name" value="ABM"/>
    <property type="match status" value="1"/>
</dbReference>
<evidence type="ECO:0000313" key="2">
    <source>
        <dbReference type="EMBL" id="MBB6165255.1"/>
    </source>
</evidence>
<organism evidence="2 3">
    <name type="scientific">Rhizobium wenxiniae</name>
    <dbReference type="NCBI Taxonomy" id="1737357"/>
    <lineage>
        <taxon>Bacteria</taxon>
        <taxon>Pseudomonadati</taxon>
        <taxon>Pseudomonadota</taxon>
        <taxon>Alphaproteobacteria</taxon>
        <taxon>Hyphomicrobiales</taxon>
        <taxon>Rhizobiaceae</taxon>
        <taxon>Rhizobium/Agrobacterium group</taxon>
        <taxon>Rhizobium</taxon>
    </lineage>
</organism>
<evidence type="ECO:0000313" key="3">
    <source>
        <dbReference type="Proteomes" id="UP000547879"/>
    </source>
</evidence>
<protein>
    <submittedName>
        <fullName evidence="2">Heme-degrading monooxygenase HmoA</fullName>
    </submittedName>
</protein>
<accession>A0A7W9YAZ1</accession>
<proteinExistence type="predicted"/>
<dbReference type="RefSeq" id="WP_183996376.1">
    <property type="nucleotide sequence ID" value="NZ_BMHW01000009.1"/>
</dbReference>